<feature type="compositionally biased region" description="Basic and acidic residues" evidence="1">
    <location>
        <begin position="61"/>
        <end position="86"/>
    </location>
</feature>
<reference evidence="2 3" key="1">
    <citation type="submission" date="2023-07" db="EMBL/GenBank/DDBJ databases">
        <title>Sequencing the genomes of 1000 actinobacteria strains.</title>
        <authorList>
            <person name="Klenk H.-P."/>
        </authorList>
    </citation>
    <scope>NUCLEOTIDE SEQUENCE [LARGE SCALE GENOMIC DNA]</scope>
    <source>
        <strain evidence="2 3">DSM 44388</strain>
    </source>
</reference>
<evidence type="ECO:0008006" key="4">
    <source>
        <dbReference type="Google" id="ProtNLM"/>
    </source>
</evidence>
<evidence type="ECO:0000313" key="2">
    <source>
        <dbReference type="EMBL" id="MDP9825205.1"/>
    </source>
</evidence>
<evidence type="ECO:0000313" key="3">
    <source>
        <dbReference type="Proteomes" id="UP001235712"/>
    </source>
</evidence>
<keyword evidence="3" id="KW-1185">Reference proteome</keyword>
<dbReference type="EMBL" id="JAUSQZ010000001">
    <property type="protein sequence ID" value="MDP9825205.1"/>
    <property type="molecule type" value="Genomic_DNA"/>
</dbReference>
<feature type="region of interest" description="Disordered" evidence="1">
    <location>
        <begin position="44"/>
        <end position="86"/>
    </location>
</feature>
<proteinExistence type="predicted"/>
<organism evidence="2 3">
    <name type="scientific">Kineosporia succinea</name>
    <dbReference type="NCBI Taxonomy" id="84632"/>
    <lineage>
        <taxon>Bacteria</taxon>
        <taxon>Bacillati</taxon>
        <taxon>Actinomycetota</taxon>
        <taxon>Actinomycetes</taxon>
        <taxon>Kineosporiales</taxon>
        <taxon>Kineosporiaceae</taxon>
        <taxon>Kineosporia</taxon>
    </lineage>
</organism>
<comment type="caution">
    <text evidence="2">The sequence shown here is derived from an EMBL/GenBank/DDBJ whole genome shotgun (WGS) entry which is preliminary data.</text>
</comment>
<dbReference type="Proteomes" id="UP001235712">
    <property type="component" value="Unassembled WGS sequence"/>
</dbReference>
<protein>
    <recommendedName>
        <fullName evidence="4">Transposase</fullName>
    </recommendedName>
</protein>
<gene>
    <name evidence="2" type="ORF">J2S57_000954</name>
</gene>
<accession>A0ABT9NXR8</accession>
<name>A0ABT9NXR8_9ACTN</name>
<sequence>MGLVVKAVAQPTRLGESALSVWDSDAEAQAEYDGNPERQALLAKAMSEPTVRGERPKRRRYTEEERRVLGARDAEIHRRTGDGPGE</sequence>
<evidence type="ECO:0000256" key="1">
    <source>
        <dbReference type="SAM" id="MobiDB-lite"/>
    </source>
</evidence>